<dbReference type="SUPFAM" id="SSF52540">
    <property type="entry name" value="P-loop containing nucleoside triphosphate hydrolases"/>
    <property type="match status" value="1"/>
</dbReference>
<reference evidence="1" key="1">
    <citation type="submission" date="2018-10" db="EMBL/GenBank/DDBJ databases">
        <title>Hidden diversity of soil giant viruses.</title>
        <authorList>
            <person name="Schulz F."/>
            <person name="Alteio L."/>
            <person name="Goudeau D."/>
            <person name="Ryan E.M."/>
            <person name="Malmstrom R.R."/>
            <person name="Blanchard J."/>
            <person name="Woyke T."/>
        </authorList>
    </citation>
    <scope>NUCLEOTIDE SEQUENCE</scope>
    <source>
        <strain evidence="1">TEV1</strain>
    </source>
</reference>
<dbReference type="Gene3D" id="3.40.50.300">
    <property type="entry name" value="P-loop containing nucleotide triphosphate hydrolases"/>
    <property type="match status" value="1"/>
</dbReference>
<dbReference type="EMBL" id="MK071979">
    <property type="protein sequence ID" value="AYV75465.1"/>
    <property type="molecule type" value="Genomic_DNA"/>
</dbReference>
<evidence type="ECO:0000313" key="1">
    <source>
        <dbReference type="EMBL" id="AYV75465.1"/>
    </source>
</evidence>
<protein>
    <submittedName>
        <fullName evidence="1">Uncharacterized protein</fullName>
    </submittedName>
</protein>
<sequence>MNDMTEYQCKYLKYKTKYINLCQIGGMAHYILLDGTSSSGKTSICDFYEEKKYVRISIDDFLDKKFNRMYSELPNEYTNIMKIIAKDMVHEAEKYDKVIFDVVDQNIIEQAKTINGKNIYVIVVYASLEDLVRNIDSRRKKMDPRGIFVFDQFVERYVKTDDKTDMIVNRKKFIKKLEERMKYEFNNEEELERYAINLFKRMDIDDDEDYYVELRDNYYADYIINTSGKNKQEIYNELKNKTELFDDD</sequence>
<proteinExistence type="predicted"/>
<accession>A0A3G4ZKV8</accession>
<organism evidence="1">
    <name type="scientific">Terrestrivirus sp</name>
    <dbReference type="NCBI Taxonomy" id="2487775"/>
    <lineage>
        <taxon>Viruses</taxon>
        <taxon>Varidnaviria</taxon>
        <taxon>Bamfordvirae</taxon>
        <taxon>Nucleocytoviricota</taxon>
        <taxon>Megaviricetes</taxon>
        <taxon>Imitervirales</taxon>
        <taxon>Mimiviridae</taxon>
        <taxon>Klosneuvirinae</taxon>
    </lineage>
</organism>
<dbReference type="InterPro" id="IPR027417">
    <property type="entry name" value="P-loop_NTPase"/>
</dbReference>
<name>A0A3G4ZKV8_9VIRU</name>
<gene>
    <name evidence="1" type="ORF">Terrestrivirus1_339</name>
</gene>